<dbReference type="OrthoDB" id="8548at2759"/>
<organism evidence="1 2">
    <name type="scientific">Galdieria partita</name>
    <dbReference type="NCBI Taxonomy" id="83374"/>
    <lineage>
        <taxon>Eukaryota</taxon>
        <taxon>Rhodophyta</taxon>
        <taxon>Bangiophyceae</taxon>
        <taxon>Galdieriales</taxon>
        <taxon>Galdieriaceae</taxon>
        <taxon>Galdieria</taxon>
    </lineage>
</organism>
<sequence length="285" mass="33815">MYALEQANYQVSENEKKTILDFAKGHRFSSSVALEVWKRNLDKNFCSLRSLWSDTQGHLGHSYDLKEGLNITLEESYLVEWISEGEGLYFCMKWVISKYIHYLKSAESYLFPCIIYIDTCASLSIAKWSDWMKQQGLNVESIQQFWNKFFYYYRVVDAYEFIALLKSLHSCFQQRTSSNWIIVDNFTYQLEPFECRGNLPYLFLNECYQLTKLYNTLTFLVTNISCSNQEMISPLERYSFLFDIRLWIPESPPYALQNRLKVIKSPYSTYSFIHSQESNHNTLLE</sequence>
<accession>A0A9C7PRS2</accession>
<keyword evidence="2" id="KW-1185">Reference proteome</keyword>
<reference evidence="1" key="2">
    <citation type="submission" date="2022-01" db="EMBL/GenBank/DDBJ databases">
        <authorList>
            <person name="Hirooka S."/>
            <person name="Miyagishima S.Y."/>
        </authorList>
    </citation>
    <scope>NUCLEOTIDE SEQUENCE</scope>
    <source>
        <strain evidence="1">NBRC 102759</strain>
    </source>
</reference>
<name>A0A9C7PRS2_9RHOD</name>
<evidence type="ECO:0000313" key="2">
    <source>
        <dbReference type="Proteomes" id="UP001061958"/>
    </source>
</evidence>
<proteinExistence type="predicted"/>
<evidence type="ECO:0000313" key="1">
    <source>
        <dbReference type="EMBL" id="GJQ09034.1"/>
    </source>
</evidence>
<gene>
    <name evidence="1" type="ORF">GpartN1_g825.t1</name>
</gene>
<dbReference type="EMBL" id="BQMJ01000006">
    <property type="protein sequence ID" value="GJQ09034.1"/>
    <property type="molecule type" value="Genomic_DNA"/>
</dbReference>
<dbReference type="InterPro" id="IPR027417">
    <property type="entry name" value="P-loop_NTPase"/>
</dbReference>
<protein>
    <submittedName>
        <fullName evidence="1">Uncharacterized protein</fullName>
    </submittedName>
</protein>
<reference evidence="1" key="1">
    <citation type="journal article" date="2022" name="Proc. Natl. Acad. Sci. U.S.A.">
        <title>Life cycle and functional genomics of the unicellular red alga Galdieria for elucidating algal and plant evolution and industrial use.</title>
        <authorList>
            <person name="Hirooka S."/>
            <person name="Itabashi T."/>
            <person name="Ichinose T.M."/>
            <person name="Onuma R."/>
            <person name="Fujiwara T."/>
            <person name="Yamashita S."/>
            <person name="Jong L.W."/>
            <person name="Tomita R."/>
            <person name="Iwane A.H."/>
            <person name="Miyagishima S.Y."/>
        </authorList>
    </citation>
    <scope>NUCLEOTIDE SEQUENCE</scope>
    <source>
        <strain evidence="1">NBRC 102759</strain>
    </source>
</reference>
<dbReference type="Gene3D" id="3.40.50.300">
    <property type="entry name" value="P-loop containing nucleotide triphosphate hydrolases"/>
    <property type="match status" value="1"/>
</dbReference>
<comment type="caution">
    <text evidence="1">The sequence shown here is derived from an EMBL/GenBank/DDBJ whole genome shotgun (WGS) entry which is preliminary data.</text>
</comment>
<dbReference type="AlphaFoldDB" id="A0A9C7PRS2"/>
<dbReference type="Proteomes" id="UP001061958">
    <property type="component" value="Unassembled WGS sequence"/>
</dbReference>